<reference evidence="10 11" key="1">
    <citation type="submission" date="2013-08" db="EMBL/GenBank/DDBJ databases">
        <authorList>
            <person name="Weinstock G."/>
            <person name="Sodergren E."/>
            <person name="Wylie T."/>
            <person name="Fulton L."/>
            <person name="Fulton R."/>
            <person name="Fronick C."/>
            <person name="O'Laughlin M."/>
            <person name="Godfrey J."/>
            <person name="Miner T."/>
            <person name="Herter B."/>
            <person name="Appelbaum E."/>
            <person name="Cordes M."/>
            <person name="Lek S."/>
            <person name="Wollam A."/>
            <person name="Pepin K.H."/>
            <person name="Palsikar V.B."/>
            <person name="Mitreva M."/>
            <person name="Wilson R.K."/>
        </authorList>
    </citation>
    <scope>NUCLEOTIDE SEQUENCE [LARGE SCALE GENOMIC DNA]</scope>
    <source>
        <strain evidence="10 11">ATCC 700332</strain>
    </source>
</reference>
<keyword evidence="5 8" id="KW-0560">Oxidoreductase</keyword>
<name>A0ABN0P2X2_TRELE</name>
<evidence type="ECO:0000256" key="5">
    <source>
        <dbReference type="ARBA" id="ARBA00023002"/>
    </source>
</evidence>
<evidence type="ECO:0000256" key="3">
    <source>
        <dbReference type="ARBA" id="ARBA00012954"/>
    </source>
</evidence>
<dbReference type="InterPro" id="IPR017476">
    <property type="entry name" value="UDP-Glc/GDP-Man"/>
</dbReference>
<dbReference type="Gene3D" id="3.40.50.720">
    <property type="entry name" value="NAD(P)-binding Rossmann-like Domain"/>
    <property type="match status" value="2"/>
</dbReference>
<dbReference type="Gene3D" id="1.20.5.100">
    <property type="entry name" value="Cytochrome c1, transmembrane anchor, C-terminal"/>
    <property type="match status" value="1"/>
</dbReference>
<gene>
    <name evidence="10" type="ORF">HMPREF9193_00016</name>
</gene>
<feature type="domain" description="UDP-glucose/GDP-mannose dehydrogenase C-terminal" evidence="9">
    <location>
        <begin position="320"/>
        <end position="426"/>
    </location>
</feature>
<dbReference type="Proteomes" id="UP000016649">
    <property type="component" value="Unassembled WGS sequence"/>
</dbReference>
<evidence type="ECO:0000259" key="9">
    <source>
        <dbReference type="SMART" id="SM00984"/>
    </source>
</evidence>
<dbReference type="InterPro" id="IPR036291">
    <property type="entry name" value="NAD(P)-bd_dom_sf"/>
</dbReference>
<dbReference type="InterPro" id="IPR008927">
    <property type="entry name" value="6-PGluconate_DH-like_C_sf"/>
</dbReference>
<dbReference type="RefSeq" id="WP_021685989.1">
    <property type="nucleotide sequence ID" value="NZ_KI260552.1"/>
</dbReference>
<dbReference type="Pfam" id="PF03721">
    <property type="entry name" value="UDPG_MGDP_dh_N"/>
    <property type="match status" value="1"/>
</dbReference>
<evidence type="ECO:0000256" key="8">
    <source>
        <dbReference type="PIRNR" id="PIRNR000124"/>
    </source>
</evidence>
<dbReference type="NCBIfam" id="TIGR03026">
    <property type="entry name" value="NDP-sugDHase"/>
    <property type="match status" value="1"/>
</dbReference>
<dbReference type="InterPro" id="IPR001732">
    <property type="entry name" value="UDP-Glc/GDP-Man_DH_N"/>
</dbReference>
<evidence type="ECO:0000256" key="2">
    <source>
        <dbReference type="ARBA" id="ARBA00006601"/>
    </source>
</evidence>
<dbReference type="PIRSF" id="PIRSF500134">
    <property type="entry name" value="UDPglc_DH_bac"/>
    <property type="match status" value="1"/>
</dbReference>
<dbReference type="SUPFAM" id="SSF52413">
    <property type="entry name" value="UDP-glucose/GDP-mannose dehydrogenase C-terminal domain"/>
    <property type="match status" value="1"/>
</dbReference>
<dbReference type="PIRSF" id="PIRSF000124">
    <property type="entry name" value="UDPglc_GDPman_dh"/>
    <property type="match status" value="1"/>
</dbReference>
<dbReference type="Pfam" id="PF03720">
    <property type="entry name" value="UDPG_MGDP_dh_C"/>
    <property type="match status" value="1"/>
</dbReference>
<evidence type="ECO:0000256" key="6">
    <source>
        <dbReference type="ARBA" id="ARBA00023027"/>
    </source>
</evidence>
<dbReference type="Pfam" id="PF00984">
    <property type="entry name" value="UDPG_MGDP_dh"/>
    <property type="match status" value="1"/>
</dbReference>
<evidence type="ECO:0000256" key="7">
    <source>
        <dbReference type="ARBA" id="ARBA00047473"/>
    </source>
</evidence>
<dbReference type="PANTHER" id="PTHR43750:SF3">
    <property type="entry name" value="UDP-GLUCOSE 6-DEHYDROGENASE TUAD"/>
    <property type="match status" value="1"/>
</dbReference>
<dbReference type="InterPro" id="IPR014027">
    <property type="entry name" value="UDP-Glc/GDP-Man_DH_C"/>
</dbReference>
<evidence type="ECO:0000256" key="4">
    <source>
        <dbReference type="ARBA" id="ARBA00015132"/>
    </source>
</evidence>
<comment type="pathway">
    <text evidence="1">Nucleotide-sugar biosynthesis; UDP-alpha-D-glucuronate biosynthesis; UDP-alpha-D-glucuronate from UDP-alpha-D-glucose: step 1/1.</text>
</comment>
<comment type="caution">
    <text evidence="10">The sequence shown here is derived from an EMBL/GenBank/DDBJ whole genome shotgun (WGS) entry which is preliminary data.</text>
</comment>
<proteinExistence type="inferred from homology"/>
<dbReference type="InterPro" id="IPR014026">
    <property type="entry name" value="UDP-Glc/GDP-Man_DH_dimer"/>
</dbReference>
<dbReference type="SMART" id="SM00984">
    <property type="entry name" value="UDPG_MGDP_dh_C"/>
    <property type="match status" value="1"/>
</dbReference>
<dbReference type="EMBL" id="AWVH01000002">
    <property type="protein sequence ID" value="ERJ94483.1"/>
    <property type="molecule type" value="Genomic_DNA"/>
</dbReference>
<accession>A0ABN0P2X2</accession>
<evidence type="ECO:0000313" key="10">
    <source>
        <dbReference type="EMBL" id="ERJ94483.1"/>
    </source>
</evidence>
<dbReference type="InterPro" id="IPR036220">
    <property type="entry name" value="UDP-Glc/GDP-Man_DH_C_sf"/>
</dbReference>
<comment type="catalytic activity">
    <reaction evidence="7 8">
        <text>UDP-alpha-D-glucose + 2 NAD(+) + H2O = UDP-alpha-D-glucuronate + 2 NADH + 3 H(+)</text>
        <dbReference type="Rhea" id="RHEA:23596"/>
        <dbReference type="ChEBI" id="CHEBI:15377"/>
        <dbReference type="ChEBI" id="CHEBI:15378"/>
        <dbReference type="ChEBI" id="CHEBI:57540"/>
        <dbReference type="ChEBI" id="CHEBI:57945"/>
        <dbReference type="ChEBI" id="CHEBI:58052"/>
        <dbReference type="ChEBI" id="CHEBI:58885"/>
        <dbReference type="EC" id="1.1.1.22"/>
    </reaction>
</comment>
<dbReference type="EC" id="1.1.1.22" evidence="3 8"/>
<protein>
    <recommendedName>
        <fullName evidence="4 8">UDP-glucose 6-dehydrogenase</fullName>
        <ecNumber evidence="3 8">1.1.1.22</ecNumber>
    </recommendedName>
</protein>
<sequence length="443" mass="49362">MTISIIGTGYVGLVTGTCFAEMGNTVYCIDIDKTKIENLKMGILPIYEPGLEEMVVKNYNEGRLHFTTDYDQAVPQSKICFIAVGTPPGEDGSADVSYVLAAARSIAQHIKEYTIIVDKSTVPVGTSEKVRNAIQKVLDERNVKINFDVVSNPEFLKEGVAVEDFLRPDRVVIGTDNEQARSIMQELYEPFVSNGHPLLVMDIKSAEITKYAANAMLATRISFMNEIAKLCDTLGGDVKAVRQGIGADSRIGMSFLYAGCGYGGSCFPKDVKELIAVGRRNSIDMKIAQAVEEVNEAQKYILVQQIIKKYGEDLSGKTFALWGLTFKPQTDDMREAPSIIIINELVKRGAHIRAYDPEAYQTAQHYLNHIASSSLFYEKDMWTPLDNSDALILVTEWKQFRQPDFGKIKQSLKAPVIFDGRNQYSITMMKELGIEYHCIGRNV</sequence>
<comment type="similarity">
    <text evidence="2 8">Belongs to the UDP-glucose/GDP-mannose dehydrogenase family.</text>
</comment>
<dbReference type="SUPFAM" id="SSF51735">
    <property type="entry name" value="NAD(P)-binding Rossmann-fold domains"/>
    <property type="match status" value="1"/>
</dbReference>
<keyword evidence="11" id="KW-1185">Reference proteome</keyword>
<dbReference type="InterPro" id="IPR028357">
    <property type="entry name" value="UDPglc_DH_bac"/>
</dbReference>
<dbReference type="PANTHER" id="PTHR43750">
    <property type="entry name" value="UDP-GLUCOSE 6-DEHYDROGENASE TUAD"/>
    <property type="match status" value="1"/>
</dbReference>
<dbReference type="SUPFAM" id="SSF48179">
    <property type="entry name" value="6-phosphogluconate dehydrogenase C-terminal domain-like"/>
    <property type="match status" value="1"/>
</dbReference>
<evidence type="ECO:0000313" key="11">
    <source>
        <dbReference type="Proteomes" id="UP000016649"/>
    </source>
</evidence>
<keyword evidence="6 8" id="KW-0520">NAD</keyword>
<organism evidence="10 11">
    <name type="scientific">Treponema lecithinolyticum ATCC 700332</name>
    <dbReference type="NCBI Taxonomy" id="1321815"/>
    <lineage>
        <taxon>Bacteria</taxon>
        <taxon>Pseudomonadati</taxon>
        <taxon>Spirochaetota</taxon>
        <taxon>Spirochaetia</taxon>
        <taxon>Spirochaetales</taxon>
        <taxon>Treponemataceae</taxon>
        <taxon>Treponema</taxon>
    </lineage>
</organism>
<evidence type="ECO:0000256" key="1">
    <source>
        <dbReference type="ARBA" id="ARBA00004701"/>
    </source>
</evidence>